<gene>
    <name evidence="1" type="ORF">WMO62_09945</name>
</gene>
<keyword evidence="1" id="KW-0418">Kinase</keyword>
<dbReference type="EMBL" id="JBBMFC010000016">
    <property type="protein sequence ID" value="MEQ2579146.1"/>
    <property type="molecule type" value="Genomic_DNA"/>
</dbReference>
<protein>
    <submittedName>
        <fullName evidence="1">Cytidylate kinase family protein</fullName>
    </submittedName>
</protein>
<proteinExistence type="predicted"/>
<comment type="caution">
    <text evidence="1">The sequence shown here is derived from an EMBL/GenBank/DDBJ whole genome shotgun (WGS) entry which is preliminary data.</text>
</comment>
<evidence type="ECO:0000313" key="1">
    <source>
        <dbReference type="EMBL" id="MEQ2579146.1"/>
    </source>
</evidence>
<keyword evidence="1" id="KW-0808">Transferase</keyword>
<reference evidence="1 2" key="1">
    <citation type="submission" date="2024-03" db="EMBL/GenBank/DDBJ databases">
        <title>Human intestinal bacterial collection.</title>
        <authorList>
            <person name="Pauvert C."/>
            <person name="Hitch T.C.A."/>
            <person name="Clavel T."/>
        </authorList>
    </citation>
    <scope>NUCLEOTIDE SEQUENCE [LARGE SCALE GENOMIC DNA]</scope>
    <source>
        <strain evidence="1 2">CLA-AA-H78B</strain>
    </source>
</reference>
<dbReference type="Proteomes" id="UP001470288">
    <property type="component" value="Unassembled WGS sequence"/>
</dbReference>
<accession>A0ABV1I2H1</accession>
<evidence type="ECO:0000313" key="2">
    <source>
        <dbReference type="Proteomes" id="UP001470288"/>
    </source>
</evidence>
<keyword evidence="2" id="KW-1185">Reference proteome</keyword>
<name>A0ABV1I2H1_9FIRM</name>
<dbReference type="GO" id="GO:0016301">
    <property type="term" value="F:kinase activity"/>
    <property type="evidence" value="ECO:0007669"/>
    <property type="project" value="UniProtKB-KW"/>
</dbReference>
<dbReference type="InterPro" id="IPR027417">
    <property type="entry name" value="P-loop_NTPase"/>
</dbReference>
<dbReference type="Pfam" id="PF13189">
    <property type="entry name" value="Cytidylate_kin2"/>
    <property type="match status" value="1"/>
</dbReference>
<dbReference type="Gene3D" id="3.40.50.300">
    <property type="entry name" value="P-loop containing nucleotide triphosphate hydrolases"/>
    <property type="match status" value="1"/>
</dbReference>
<dbReference type="SUPFAM" id="SSF52540">
    <property type="entry name" value="P-loop containing nucleoside triphosphate hydrolases"/>
    <property type="match status" value="1"/>
</dbReference>
<sequence>MAERYVITLGRECGAGATYIAQHLSKELGIPYYDKDIFRMVSDKSGVLEEFFHVNSERPGNNLLYKLVKDLKPADQKPSLGKDIVSPDNLFRFQSELIRELADNESCIIIGRCADYVLKDHDNCVHVFVCGDMDSKVQRMMHSYSLEESAAVERIKETDKQRKKYYSYYTGGDWEAASNYDLCLNTGDMSIEEAAEQILFYLKQKKYI</sequence>
<dbReference type="RefSeq" id="WP_117496871.1">
    <property type="nucleotide sequence ID" value="NZ_JBBMFC010000016.1"/>
</dbReference>
<organism evidence="1 2">
    <name type="scientific">Hominiventricola aquisgranensis</name>
    <dbReference type="NCBI Taxonomy" id="3133164"/>
    <lineage>
        <taxon>Bacteria</taxon>
        <taxon>Bacillati</taxon>
        <taxon>Bacillota</taxon>
        <taxon>Clostridia</taxon>
        <taxon>Lachnospirales</taxon>
        <taxon>Lachnospiraceae</taxon>
        <taxon>Hominiventricola</taxon>
    </lineage>
</organism>